<gene>
    <name evidence="4" type="ORF">MCM2015_pMC2_46</name>
</gene>
<reference evidence="4" key="1">
    <citation type="journal article" date="2016" name="Sci. Rep.">
        <title>Genomics of high molecular weight plasmids isolated from an on-farm biopurification system.</title>
        <authorList>
            <person name="Martini M.C."/>
            <person name="Wibberg D."/>
            <person name="Lozano M."/>
            <person name="Torres Tejerizo G."/>
            <person name="Albicoro F.J."/>
            <person name="Jaenicke S."/>
            <person name="van Elsas J.D."/>
            <person name="Petroni A."/>
            <person name="Garcillan-Barcia M.P."/>
            <person name="de la Cruz F."/>
            <person name="Schluter A."/>
            <person name="Puhler A."/>
            <person name="Pistorio M."/>
            <person name="Lagares A."/>
            <person name="Del Papa M.F."/>
        </authorList>
    </citation>
    <scope>NUCLEOTIDE SEQUENCE</scope>
    <source>
        <plasmid evidence="4">pMC2</plasmid>
    </source>
</reference>
<dbReference type="PROSITE" id="PS51829">
    <property type="entry name" value="P_HOMO_B"/>
    <property type="match status" value="1"/>
</dbReference>
<dbReference type="AlphaFoldDB" id="A0A1A7GEI0"/>
<dbReference type="Gene3D" id="2.60.120.260">
    <property type="entry name" value="Galactose-binding domain-like"/>
    <property type="match status" value="1"/>
</dbReference>
<evidence type="ECO:0000256" key="1">
    <source>
        <dbReference type="ARBA" id="ARBA00022670"/>
    </source>
</evidence>
<dbReference type="SUPFAM" id="SSF49785">
    <property type="entry name" value="Galactose-binding domain-like"/>
    <property type="match status" value="1"/>
</dbReference>
<dbReference type="GO" id="GO:0006508">
    <property type="term" value="P:proteolysis"/>
    <property type="evidence" value="ECO:0007669"/>
    <property type="project" value="UniProtKB-KW"/>
</dbReference>
<geneLocation type="plasmid" evidence="4">
    <name>pMC2</name>
</geneLocation>
<dbReference type="Pfam" id="PF01483">
    <property type="entry name" value="P_proprotein"/>
    <property type="match status" value="1"/>
</dbReference>
<dbReference type="InterPro" id="IPR008979">
    <property type="entry name" value="Galactose-bd-like_sf"/>
</dbReference>
<keyword evidence="1" id="KW-0645">Protease</keyword>
<organism evidence="4">
    <name type="scientific">biofilter metagenome</name>
    <dbReference type="NCBI Taxonomy" id="1070537"/>
    <lineage>
        <taxon>unclassified sequences</taxon>
        <taxon>metagenomes</taxon>
        <taxon>ecological metagenomes</taxon>
    </lineage>
</organism>
<keyword evidence="2" id="KW-0378">Hydrolase</keyword>
<protein>
    <submittedName>
        <fullName evidence="4">Filamentous haemagglutinin outer membrane protein</fullName>
    </submittedName>
</protein>
<accession>A0A1A7GEI0</accession>
<dbReference type="GO" id="GO:0004252">
    <property type="term" value="F:serine-type endopeptidase activity"/>
    <property type="evidence" value="ECO:0007669"/>
    <property type="project" value="InterPro"/>
</dbReference>
<dbReference type="Pfam" id="PF18203">
    <property type="entry name" value="IPTL-CTERM"/>
    <property type="match status" value="1"/>
</dbReference>
<sequence>MKSKVVGVALLACCAWANAASFSYTGPAVPIPDGADLSGNNPGAAVSAPITVSGLTQPIAKVTMSIDGQTCTATAGATTVGIDHTFVNDLRISLRSPAGTTVVVIQNTDGSGNNLCQVVLDDDSSGPSIQTVVTASAPFTGNYTPNAPLSAFMGEDANGVWALQAQDFFSQDTGSIRAWTINITEMQAQAITFTSAAPVGAVVGGSPYAVTATGGGSNNPVVFSIDSSASAVCSIAGSNVTFLAPGTCVINANQAGNDEYSAAPQVQQTFQVAAVPVPKPITAVPTLGEWSLILLAAIAGALGLRAQRRS</sequence>
<dbReference type="InterPro" id="IPR026442">
    <property type="entry name" value="IPTL_CTERM"/>
</dbReference>
<keyword evidence="4" id="KW-0614">Plasmid</keyword>
<dbReference type="InterPro" id="IPR002884">
    <property type="entry name" value="P_dom"/>
</dbReference>
<dbReference type="NCBIfam" id="TIGR04174">
    <property type="entry name" value="IPTL_CTERM"/>
    <property type="match status" value="1"/>
</dbReference>
<evidence type="ECO:0000256" key="2">
    <source>
        <dbReference type="ARBA" id="ARBA00022801"/>
    </source>
</evidence>
<evidence type="ECO:0000313" key="4">
    <source>
        <dbReference type="EMBL" id="CVK35538.1"/>
    </source>
</evidence>
<feature type="domain" description="P/Homo B" evidence="3">
    <location>
        <begin position="25"/>
        <end position="189"/>
    </location>
</feature>
<evidence type="ECO:0000259" key="3">
    <source>
        <dbReference type="PROSITE" id="PS51829"/>
    </source>
</evidence>
<dbReference type="EMBL" id="LT158602">
    <property type="protein sequence ID" value="CVK35538.1"/>
    <property type="molecule type" value="Genomic_DNA"/>
</dbReference>
<proteinExistence type="predicted"/>
<name>A0A1A7GEI0_9ZZZZ</name>